<evidence type="ECO:0000313" key="2">
    <source>
        <dbReference type="Proteomes" id="UP000034883"/>
    </source>
</evidence>
<dbReference type="RefSeq" id="WP_053237310.1">
    <property type="nucleotide sequence ID" value="NZ_CP011125.1"/>
</dbReference>
<protein>
    <recommendedName>
        <fullName evidence="3">Lipoprotein</fullName>
    </recommendedName>
</protein>
<evidence type="ECO:0008006" key="3">
    <source>
        <dbReference type="Google" id="ProtNLM"/>
    </source>
</evidence>
<dbReference type="Proteomes" id="UP000034883">
    <property type="component" value="Chromosome"/>
</dbReference>
<gene>
    <name evidence="1" type="ORF">DB32_007486</name>
</gene>
<dbReference type="AlphaFoldDB" id="A0A0F6W8Q4"/>
<proteinExistence type="predicted"/>
<dbReference type="PROSITE" id="PS51257">
    <property type="entry name" value="PROKAR_LIPOPROTEIN"/>
    <property type="match status" value="1"/>
</dbReference>
<name>A0A0F6W8Q4_9BACT</name>
<dbReference type="EMBL" id="CP011125">
    <property type="protein sequence ID" value="AKF10337.1"/>
    <property type="molecule type" value="Genomic_DNA"/>
</dbReference>
<reference evidence="1 2" key="1">
    <citation type="submission" date="2015-03" db="EMBL/GenBank/DDBJ databases">
        <title>Genome assembly of Sandaracinus amylolyticus DSM 53668.</title>
        <authorList>
            <person name="Sharma G."/>
            <person name="Subramanian S."/>
        </authorList>
    </citation>
    <scope>NUCLEOTIDE SEQUENCE [LARGE SCALE GENOMIC DNA]</scope>
    <source>
        <strain evidence="1 2">DSM 53668</strain>
    </source>
</reference>
<dbReference type="OrthoDB" id="5458564at2"/>
<dbReference type="KEGG" id="samy:DB32_007486"/>
<organism evidence="1 2">
    <name type="scientific">Sandaracinus amylolyticus</name>
    <dbReference type="NCBI Taxonomy" id="927083"/>
    <lineage>
        <taxon>Bacteria</taxon>
        <taxon>Pseudomonadati</taxon>
        <taxon>Myxococcota</taxon>
        <taxon>Polyangia</taxon>
        <taxon>Polyangiales</taxon>
        <taxon>Sandaracinaceae</taxon>
        <taxon>Sandaracinus</taxon>
    </lineage>
</organism>
<accession>A0A0F6W8Q4</accession>
<evidence type="ECO:0000313" key="1">
    <source>
        <dbReference type="EMBL" id="AKF10337.1"/>
    </source>
</evidence>
<sequence length="176" mass="18873">MRPERRQGSIHRNGAAALLGSALALGACATSGSGRGELQTVGKQREGDVEFAWVAEPDATSGDIAATLPDGRVFRGSFLQVTSTTLGTDISPYWTTWGHTWYGGYGYPDMYYDYPGFVRTYSGRVIAQLEGPEGQRMRCAFVLARPEDGPASGGMGDCELSTGEAIEYATLRGEDD</sequence>
<keyword evidence="2" id="KW-1185">Reference proteome</keyword>